<dbReference type="AlphaFoldDB" id="A0A8C0XT84"/>
<evidence type="ECO:0000256" key="1">
    <source>
        <dbReference type="SAM" id="MobiDB-lite"/>
    </source>
</evidence>
<proteinExistence type="predicted"/>
<feature type="compositionally biased region" description="Basic residues" evidence="1">
    <location>
        <begin position="26"/>
        <end position="35"/>
    </location>
</feature>
<feature type="region of interest" description="Disordered" evidence="1">
    <location>
        <begin position="21"/>
        <end position="44"/>
    </location>
</feature>
<name>A0A8C0XT84_CASCN</name>
<protein>
    <submittedName>
        <fullName evidence="2">Uncharacterized protein</fullName>
    </submittedName>
</protein>
<sequence>MGKQKKARKYATMKRMLSLRDESLKKNRLKPKKKKKEDSSALKERETCHPYFQIIYVLYFDKNLGSRITQSKFSS</sequence>
<evidence type="ECO:0000313" key="2">
    <source>
        <dbReference type="Ensembl" id="ENSCCNP00000033150.1"/>
    </source>
</evidence>
<dbReference type="Ensembl" id="ENSCCNT00000041586.1">
    <property type="protein sequence ID" value="ENSCCNP00000033150.1"/>
    <property type="gene ID" value="ENSCCNG00000031396.1"/>
</dbReference>
<organism evidence="2">
    <name type="scientific">Castor canadensis</name>
    <name type="common">American beaver</name>
    <dbReference type="NCBI Taxonomy" id="51338"/>
    <lineage>
        <taxon>Eukaryota</taxon>
        <taxon>Metazoa</taxon>
        <taxon>Chordata</taxon>
        <taxon>Craniata</taxon>
        <taxon>Vertebrata</taxon>
        <taxon>Euteleostomi</taxon>
        <taxon>Mammalia</taxon>
        <taxon>Eutheria</taxon>
        <taxon>Euarchontoglires</taxon>
        <taxon>Glires</taxon>
        <taxon>Rodentia</taxon>
        <taxon>Castorimorpha</taxon>
        <taxon>Castoridae</taxon>
        <taxon>Castor</taxon>
    </lineage>
</organism>
<accession>A0A8C0XT84</accession>
<reference evidence="2" key="1">
    <citation type="submission" date="2023-09" db="UniProtKB">
        <authorList>
            <consortium name="Ensembl"/>
        </authorList>
    </citation>
    <scope>IDENTIFICATION</scope>
</reference>